<evidence type="ECO:0000259" key="1">
    <source>
        <dbReference type="Pfam" id="PF06983"/>
    </source>
</evidence>
<name>A0A161TRN2_9BACL</name>
<dbReference type="PANTHER" id="PTHR33990:SF4">
    <property type="entry name" value="PHNB-LIKE DOMAIN-CONTAINING PROTEIN"/>
    <property type="match status" value="1"/>
</dbReference>
<organism evidence="2 3">
    <name type="scientific">Fictibacillus phosphorivorans</name>
    <dbReference type="NCBI Taxonomy" id="1221500"/>
    <lineage>
        <taxon>Bacteria</taxon>
        <taxon>Bacillati</taxon>
        <taxon>Bacillota</taxon>
        <taxon>Bacilli</taxon>
        <taxon>Bacillales</taxon>
        <taxon>Fictibacillaceae</taxon>
        <taxon>Fictibacillus</taxon>
    </lineage>
</organism>
<dbReference type="InterPro" id="IPR028973">
    <property type="entry name" value="PhnB-like"/>
</dbReference>
<gene>
    <name evidence="2" type="ORF">AWM68_01885</name>
</gene>
<protein>
    <recommendedName>
        <fullName evidence="1">PhnB-like domain-containing protein</fullName>
    </recommendedName>
</protein>
<feature type="domain" description="PhnB-like" evidence="1">
    <location>
        <begin position="6"/>
        <end position="126"/>
    </location>
</feature>
<dbReference type="OrthoDB" id="9806473at2"/>
<sequence length="132" mass="14748">MSGSNQKVTPFLLFQGQQAEEAMNLYTSLFMDSEIKNILYQEDGSVLHATFSIKGQNIMCIDSAIKHEFTFTPAISLFVECDSIDEIQHLFQSLSESGDVLMPLGELPGMEKFGWVQDSFGVSWQLSLPSID</sequence>
<evidence type="ECO:0000313" key="3">
    <source>
        <dbReference type="Proteomes" id="UP000076567"/>
    </source>
</evidence>
<reference evidence="3" key="1">
    <citation type="submission" date="2016-01" db="EMBL/GenBank/DDBJ databases">
        <title>Draft genome of Chromobacterium sp. F49.</title>
        <authorList>
            <person name="Hong K.W."/>
        </authorList>
    </citation>
    <scope>NUCLEOTIDE SEQUENCE [LARGE SCALE GENOMIC DNA]</scope>
    <source>
        <strain evidence="3">P7IIIA</strain>
    </source>
</reference>
<dbReference type="InterPro" id="IPR009725">
    <property type="entry name" value="3_dmu_93_MTrfase"/>
</dbReference>
<dbReference type="EMBL" id="LRFC01000001">
    <property type="protein sequence ID" value="KZE69041.1"/>
    <property type="molecule type" value="Genomic_DNA"/>
</dbReference>
<dbReference type="Gene3D" id="3.30.720.110">
    <property type="match status" value="1"/>
</dbReference>
<dbReference type="Gene3D" id="3.30.720.100">
    <property type="match status" value="1"/>
</dbReference>
<keyword evidence="3" id="KW-1185">Reference proteome</keyword>
<comment type="caution">
    <text evidence="2">The sequence shown here is derived from an EMBL/GenBank/DDBJ whole genome shotgun (WGS) entry which is preliminary data.</text>
</comment>
<dbReference type="PANTHER" id="PTHR33990">
    <property type="entry name" value="PROTEIN YJDN-RELATED"/>
    <property type="match status" value="1"/>
</dbReference>
<dbReference type="RefSeq" id="WP_066236388.1">
    <property type="nucleotide sequence ID" value="NZ_LRFC01000001.1"/>
</dbReference>
<dbReference type="Proteomes" id="UP000076567">
    <property type="component" value="Unassembled WGS sequence"/>
</dbReference>
<dbReference type="Pfam" id="PF06983">
    <property type="entry name" value="3-dmu-9_3-mt"/>
    <property type="match status" value="1"/>
</dbReference>
<dbReference type="SUPFAM" id="SSF54593">
    <property type="entry name" value="Glyoxalase/Bleomycin resistance protein/Dihydroxybiphenyl dioxygenase"/>
    <property type="match status" value="1"/>
</dbReference>
<dbReference type="InterPro" id="IPR029068">
    <property type="entry name" value="Glyas_Bleomycin-R_OHBP_Dase"/>
</dbReference>
<dbReference type="PIRSF" id="PIRSF021700">
    <property type="entry name" value="3_dmu_93_MTrfase"/>
    <property type="match status" value="1"/>
</dbReference>
<dbReference type="AlphaFoldDB" id="A0A161TRN2"/>
<dbReference type="CDD" id="cd06588">
    <property type="entry name" value="PhnB_like"/>
    <property type="match status" value="1"/>
</dbReference>
<evidence type="ECO:0000313" key="2">
    <source>
        <dbReference type="EMBL" id="KZE69041.1"/>
    </source>
</evidence>
<accession>A0A161TRN2</accession>
<proteinExistence type="predicted"/>